<dbReference type="InterPro" id="IPR018201">
    <property type="entry name" value="Ketoacyl_synth_AS"/>
</dbReference>
<evidence type="ECO:0000256" key="11">
    <source>
        <dbReference type="ARBA" id="ARBA00024006"/>
    </source>
</evidence>
<dbReference type="Pfam" id="PF00109">
    <property type="entry name" value="ketoacyl-synt"/>
    <property type="match status" value="1"/>
</dbReference>
<evidence type="ECO:0000313" key="19">
    <source>
        <dbReference type="Proteomes" id="UP000075424"/>
    </source>
</evidence>
<dbReference type="InterPro" id="IPR016039">
    <property type="entry name" value="Thiolase-like"/>
</dbReference>
<reference evidence="18 19" key="1">
    <citation type="submission" date="2016-01" db="EMBL/GenBank/DDBJ databases">
        <title>Draft Genome Sequences of Seven Thermophilic Sporeformers Isolated from Foods.</title>
        <authorList>
            <person name="Berendsen E.M."/>
            <person name="Wells-Bennik M.H."/>
            <person name="Krawcyk A.O."/>
            <person name="De Jong A."/>
            <person name="Holsappel S."/>
            <person name="Eijlander R.T."/>
            <person name="Kuipers O.P."/>
        </authorList>
    </citation>
    <scope>NUCLEOTIDE SEQUENCE [LARGE SCALE GENOMIC DNA]</scope>
    <source>
        <strain evidence="18 19">B4109</strain>
    </source>
</reference>
<keyword evidence="7" id="KW-0276">Fatty acid metabolism</keyword>
<dbReference type="PROSITE" id="PS00606">
    <property type="entry name" value="KS3_1"/>
    <property type="match status" value="1"/>
</dbReference>
<comment type="caution">
    <text evidence="18">The sequence shown here is derived from an EMBL/GenBank/DDBJ whole genome shotgun (WGS) entry which is preliminary data.</text>
</comment>
<evidence type="ECO:0000256" key="14">
    <source>
        <dbReference type="PIRNR" id="PIRNR000447"/>
    </source>
</evidence>
<evidence type="ECO:0000256" key="10">
    <source>
        <dbReference type="ARBA" id="ARBA00023315"/>
    </source>
</evidence>
<comment type="catalytic activity">
    <reaction evidence="13 14">
        <text>a fatty acyl-[ACP] + malonyl-[ACP] + H(+) = a 3-oxoacyl-[ACP] + holo-[ACP] + CO2</text>
        <dbReference type="Rhea" id="RHEA:22836"/>
        <dbReference type="Rhea" id="RHEA-COMP:9623"/>
        <dbReference type="Rhea" id="RHEA-COMP:9685"/>
        <dbReference type="Rhea" id="RHEA-COMP:9916"/>
        <dbReference type="Rhea" id="RHEA-COMP:14125"/>
        <dbReference type="ChEBI" id="CHEBI:15378"/>
        <dbReference type="ChEBI" id="CHEBI:16526"/>
        <dbReference type="ChEBI" id="CHEBI:64479"/>
        <dbReference type="ChEBI" id="CHEBI:78449"/>
        <dbReference type="ChEBI" id="CHEBI:78776"/>
        <dbReference type="ChEBI" id="CHEBI:138651"/>
    </reaction>
</comment>
<dbReference type="PIRSF" id="PIRSF000447">
    <property type="entry name" value="KAS_II"/>
    <property type="match status" value="1"/>
</dbReference>
<dbReference type="SUPFAM" id="SSF53901">
    <property type="entry name" value="Thiolase-like"/>
    <property type="match status" value="2"/>
</dbReference>
<keyword evidence="8" id="KW-0443">Lipid metabolism</keyword>
<dbReference type="InterPro" id="IPR014030">
    <property type="entry name" value="Ketoacyl_synth_N"/>
</dbReference>
<dbReference type="NCBIfam" id="TIGR03150">
    <property type="entry name" value="fabF"/>
    <property type="match status" value="1"/>
</dbReference>
<proteinExistence type="inferred from homology"/>
<organism evidence="18 19">
    <name type="scientific">Geobacillus stearothermophilus</name>
    <name type="common">Bacillus stearothermophilus</name>
    <dbReference type="NCBI Taxonomy" id="1422"/>
    <lineage>
        <taxon>Bacteria</taxon>
        <taxon>Bacillati</taxon>
        <taxon>Bacillota</taxon>
        <taxon>Bacilli</taxon>
        <taxon>Bacillales</taxon>
        <taxon>Anoxybacillaceae</taxon>
        <taxon>Geobacillus</taxon>
    </lineage>
</organism>
<evidence type="ECO:0000256" key="7">
    <source>
        <dbReference type="ARBA" id="ARBA00022832"/>
    </source>
</evidence>
<evidence type="ECO:0000313" key="18">
    <source>
        <dbReference type="EMBL" id="KYD22931.1"/>
    </source>
</evidence>
<sequence length="434" mass="46573">MPCAGVVNGTDIIEIKKGETETMEKRRVVVTGIGAVTPLGNDAETTWKNIIAGQSGIDIVTRVNPDDFPAKVAAEVKDFDPSLFIDRREARKMDRFTQFAVAAALMAVKDANLNIHESNAERVGVWIGSGIGGMETFEQQFEIFQQRGYRRVSPFFVPMMIPDMAAGQVSIILGAKGINSCTVTACATGANSIGDAFKVIQRGDADVMITGGTEAPITKMSFAGFCANTALSTNPDPKTASRPFDKNRDGFVMGEGAGIVVLEELEHALRRGAKIYAEIVGYGATADAYHITAPAPGGEGGVRAMRQALQDAGLKPEDIDYINAHGTSTEYNDKYETEAIKEVFGDHAYKLAVSSTKSMTGHLLGATGAVEAIFSVLAIRDGIIPPTINYETPDPECDLDYVPNEARKQDVRVVLSNSFGFGGHNATLIFKKYV</sequence>
<keyword evidence="9 14" id="KW-0275">Fatty acid biosynthesis</keyword>
<dbReference type="InterPro" id="IPR000794">
    <property type="entry name" value="Beta-ketoacyl_synthase"/>
</dbReference>
<evidence type="ECO:0000256" key="15">
    <source>
        <dbReference type="PIRSR" id="PIRSR000447-1"/>
    </source>
</evidence>
<dbReference type="InterPro" id="IPR017568">
    <property type="entry name" value="3-oxoacyl-ACP_synth-2"/>
</dbReference>
<dbReference type="EMBL" id="LQYV01000119">
    <property type="protein sequence ID" value="KYD22931.1"/>
    <property type="molecule type" value="Genomic_DNA"/>
</dbReference>
<keyword evidence="5 14" id="KW-0444">Lipid biosynthesis</keyword>
<dbReference type="UniPathway" id="UPA00094"/>
<evidence type="ECO:0000259" key="17">
    <source>
        <dbReference type="PROSITE" id="PS52004"/>
    </source>
</evidence>
<dbReference type="EC" id="2.3.1.179" evidence="3 14"/>
<dbReference type="SMART" id="SM00825">
    <property type="entry name" value="PKS_KS"/>
    <property type="match status" value="1"/>
</dbReference>
<evidence type="ECO:0000256" key="13">
    <source>
        <dbReference type="ARBA" id="ARBA00047659"/>
    </source>
</evidence>
<dbReference type="NCBIfam" id="NF005589">
    <property type="entry name" value="PRK07314.1"/>
    <property type="match status" value="1"/>
</dbReference>
<evidence type="ECO:0000256" key="3">
    <source>
        <dbReference type="ARBA" id="ARBA00012356"/>
    </source>
</evidence>
<evidence type="ECO:0000256" key="12">
    <source>
        <dbReference type="ARBA" id="ARBA00047318"/>
    </source>
</evidence>
<comment type="similarity">
    <text evidence="2 14 16">Belongs to the thiolase-like superfamily. Beta-ketoacyl-ACP synthases family.</text>
</comment>
<evidence type="ECO:0000256" key="8">
    <source>
        <dbReference type="ARBA" id="ARBA00023098"/>
    </source>
</evidence>
<evidence type="ECO:0000256" key="1">
    <source>
        <dbReference type="ARBA" id="ARBA00005194"/>
    </source>
</evidence>
<dbReference type="PANTHER" id="PTHR11712:SF336">
    <property type="entry name" value="3-OXOACYL-[ACYL-CARRIER-PROTEIN] SYNTHASE, MITOCHONDRIAL"/>
    <property type="match status" value="1"/>
</dbReference>
<dbReference type="CDD" id="cd00834">
    <property type="entry name" value="KAS_I_II"/>
    <property type="match status" value="1"/>
</dbReference>
<evidence type="ECO:0000256" key="16">
    <source>
        <dbReference type="RuleBase" id="RU003694"/>
    </source>
</evidence>
<evidence type="ECO:0000256" key="5">
    <source>
        <dbReference type="ARBA" id="ARBA00022516"/>
    </source>
</evidence>
<dbReference type="NCBIfam" id="NF004970">
    <property type="entry name" value="PRK06333.1"/>
    <property type="match status" value="1"/>
</dbReference>
<dbReference type="GO" id="GO:0004315">
    <property type="term" value="F:3-oxoacyl-[acyl-carrier-protein] synthase activity"/>
    <property type="evidence" value="ECO:0007669"/>
    <property type="project" value="UniProtKB-UniRule"/>
</dbReference>
<comment type="pathway">
    <text evidence="1 14">Lipid metabolism; fatty acid biosynthesis.</text>
</comment>
<dbReference type="InterPro" id="IPR014031">
    <property type="entry name" value="Ketoacyl_synth_C"/>
</dbReference>
<dbReference type="Gene3D" id="3.40.47.10">
    <property type="match status" value="1"/>
</dbReference>
<keyword evidence="6 14" id="KW-0808">Transferase</keyword>
<keyword evidence="10 14" id="KW-0012">Acyltransferase</keyword>
<dbReference type="PANTHER" id="PTHR11712">
    <property type="entry name" value="POLYKETIDE SYNTHASE-RELATED"/>
    <property type="match status" value="1"/>
</dbReference>
<evidence type="ECO:0000256" key="4">
    <source>
        <dbReference type="ARBA" id="ARBA00014657"/>
    </source>
</evidence>
<dbReference type="GO" id="GO:0005829">
    <property type="term" value="C:cytosol"/>
    <property type="evidence" value="ECO:0007669"/>
    <property type="project" value="TreeGrafter"/>
</dbReference>
<name>A0A150MEK6_GEOSE</name>
<feature type="active site" description="For beta-ketoacyl synthase activity" evidence="15">
    <location>
        <position position="186"/>
    </location>
</feature>
<dbReference type="InterPro" id="IPR020841">
    <property type="entry name" value="PKS_Beta-ketoAc_synthase_dom"/>
</dbReference>
<dbReference type="Proteomes" id="UP000075424">
    <property type="component" value="Unassembled WGS sequence"/>
</dbReference>
<dbReference type="FunFam" id="3.40.47.10:FF:000026">
    <property type="entry name" value="3-oxoacyl-[acyl-carrier-protein] synthase 2"/>
    <property type="match status" value="1"/>
</dbReference>
<dbReference type="AlphaFoldDB" id="A0A150MEK6"/>
<comment type="catalytic activity">
    <reaction evidence="12 14">
        <text>(9Z)-hexadecenoyl-[ACP] + malonyl-[ACP] + H(+) = 3-oxo-(11Z)-octadecenoyl-[ACP] + holo-[ACP] + CO2</text>
        <dbReference type="Rhea" id="RHEA:55040"/>
        <dbReference type="Rhea" id="RHEA-COMP:9623"/>
        <dbReference type="Rhea" id="RHEA-COMP:9685"/>
        <dbReference type="Rhea" id="RHEA-COMP:10800"/>
        <dbReference type="Rhea" id="RHEA-COMP:14074"/>
        <dbReference type="ChEBI" id="CHEBI:15378"/>
        <dbReference type="ChEBI" id="CHEBI:16526"/>
        <dbReference type="ChEBI" id="CHEBI:64479"/>
        <dbReference type="ChEBI" id="CHEBI:78449"/>
        <dbReference type="ChEBI" id="CHEBI:83989"/>
        <dbReference type="ChEBI" id="CHEBI:138538"/>
        <dbReference type="EC" id="2.3.1.179"/>
    </reaction>
</comment>
<feature type="domain" description="Ketosynthase family 3 (KS3)" evidence="17">
    <location>
        <begin position="25"/>
        <end position="432"/>
    </location>
</feature>
<dbReference type="GO" id="GO:0006633">
    <property type="term" value="P:fatty acid biosynthetic process"/>
    <property type="evidence" value="ECO:0007669"/>
    <property type="project" value="UniProtKB-UniRule"/>
</dbReference>
<evidence type="ECO:0000256" key="6">
    <source>
        <dbReference type="ARBA" id="ARBA00022679"/>
    </source>
</evidence>
<comment type="function">
    <text evidence="11 14">Involved in the type II fatty acid elongation cycle. Catalyzes the elongation of a wide range of acyl-ACP by the addition of two carbons from malonyl-ACP to an acyl acceptor. Can efficiently catalyze the conversion of palmitoleoyl-ACP (cis-hexadec-9-enoyl-ACP) to cis-vaccenoyl-ACP (cis-octadec-11-enoyl-ACP), an essential step in the thermal regulation of fatty acid composition.</text>
</comment>
<dbReference type="PROSITE" id="PS52004">
    <property type="entry name" value="KS3_2"/>
    <property type="match status" value="1"/>
</dbReference>
<gene>
    <name evidence="18" type="ORF">B4109_0678</name>
</gene>
<accession>A0A150MEK6</accession>
<evidence type="ECO:0000256" key="2">
    <source>
        <dbReference type="ARBA" id="ARBA00008467"/>
    </source>
</evidence>
<protein>
    <recommendedName>
        <fullName evidence="4 14">3-oxoacyl-[acyl-carrier-protein] synthase 2</fullName>
        <ecNumber evidence="3 14">2.3.1.179</ecNumber>
    </recommendedName>
</protein>
<evidence type="ECO:0000256" key="9">
    <source>
        <dbReference type="ARBA" id="ARBA00023160"/>
    </source>
</evidence>
<dbReference type="PATRIC" id="fig|1422.18.peg.1047"/>
<dbReference type="Pfam" id="PF02801">
    <property type="entry name" value="Ketoacyl-synt_C"/>
    <property type="match status" value="1"/>
</dbReference>